<evidence type="ECO:0000313" key="6">
    <source>
        <dbReference type="Proteomes" id="UP000032668"/>
    </source>
</evidence>
<evidence type="ECO:0000259" key="4">
    <source>
        <dbReference type="PROSITE" id="PS50893"/>
    </source>
</evidence>
<dbReference type="Pfam" id="PF00005">
    <property type="entry name" value="ABC_tran"/>
    <property type="match status" value="1"/>
</dbReference>
<organism evidence="5 6">
    <name type="scientific">Acidocella aminolytica 101 = DSM 11237</name>
    <dbReference type="NCBI Taxonomy" id="1120923"/>
    <lineage>
        <taxon>Bacteria</taxon>
        <taxon>Pseudomonadati</taxon>
        <taxon>Pseudomonadota</taxon>
        <taxon>Alphaproteobacteria</taxon>
        <taxon>Acetobacterales</taxon>
        <taxon>Acidocellaceae</taxon>
        <taxon>Acidocella</taxon>
    </lineage>
</organism>
<feature type="domain" description="ABC transporter" evidence="4">
    <location>
        <begin position="6"/>
        <end position="243"/>
    </location>
</feature>
<dbReference type="AlphaFoldDB" id="A0A0D6PD39"/>
<comment type="caution">
    <text evidence="5">The sequence shown here is derived from an EMBL/GenBank/DDBJ whole genome shotgun (WGS) entry which is preliminary data.</text>
</comment>
<sequence>MSDVKIRIRGLKKHFGSKKVLDGIDLDIETGTGMVVIGGSGTGKSVLLKSILGLVTPDEGSIEIDGVDVLKAHPREARSLRQQIGMLFQNGALFDSLPVWENVAFGLLAQNKVSRAKARDVAVEVLAQVGLGADVARLSPSELSGGMQKRVGLARAIAARPVIMFFDEPTTGLDPIMGAVIDELIVDCVKKLGSTSIAITHDMASAQRIGDKAAMLYQGRITWTGPASALLTSTDPVVDQFTHGRAHGPIQMALRK</sequence>
<dbReference type="PROSITE" id="PS00211">
    <property type="entry name" value="ABC_TRANSPORTER_1"/>
    <property type="match status" value="1"/>
</dbReference>
<evidence type="ECO:0000256" key="1">
    <source>
        <dbReference type="ARBA" id="ARBA00022448"/>
    </source>
</evidence>
<protein>
    <submittedName>
        <fullName evidence="5">ABC transporter</fullName>
    </submittedName>
</protein>
<keyword evidence="1" id="KW-0813">Transport</keyword>
<dbReference type="PANTHER" id="PTHR43023">
    <property type="entry name" value="PROTEIN TRIGALACTOSYLDIACYLGLYCEROL 3, CHLOROPLASTIC"/>
    <property type="match status" value="1"/>
</dbReference>
<dbReference type="InterPro" id="IPR003439">
    <property type="entry name" value="ABC_transporter-like_ATP-bd"/>
</dbReference>
<keyword evidence="3" id="KW-0067">ATP-binding</keyword>
<gene>
    <name evidence="5" type="ORF">Aam_017_013</name>
</gene>
<dbReference type="InterPro" id="IPR001579">
    <property type="entry name" value="Glyco_hydro_18_chit_AS"/>
</dbReference>
<dbReference type="PROSITE" id="PS50893">
    <property type="entry name" value="ABC_TRANSPORTER_2"/>
    <property type="match status" value="1"/>
</dbReference>
<dbReference type="STRING" id="1120923.SAMN02746095_00941"/>
<dbReference type="Proteomes" id="UP000032668">
    <property type="component" value="Unassembled WGS sequence"/>
</dbReference>
<dbReference type="Gene3D" id="3.40.50.300">
    <property type="entry name" value="P-loop containing nucleotide triphosphate hydrolases"/>
    <property type="match status" value="1"/>
</dbReference>
<reference evidence="5 6" key="1">
    <citation type="submission" date="2012-11" db="EMBL/GenBank/DDBJ databases">
        <title>Whole genome sequence of Acidocella aminolytica 101 = DSM 11237.</title>
        <authorList>
            <person name="Azuma Y."/>
            <person name="Higashiura N."/>
            <person name="Hirakawa H."/>
            <person name="Matsushita K."/>
        </authorList>
    </citation>
    <scope>NUCLEOTIDE SEQUENCE [LARGE SCALE GENOMIC DNA]</scope>
    <source>
        <strain evidence="6">101 / DSM 11237</strain>
    </source>
</reference>
<dbReference type="SUPFAM" id="SSF52540">
    <property type="entry name" value="P-loop containing nucleoside triphosphate hydrolases"/>
    <property type="match status" value="1"/>
</dbReference>
<dbReference type="EMBL" id="BANC01000017">
    <property type="protein sequence ID" value="GAN79108.1"/>
    <property type="molecule type" value="Genomic_DNA"/>
</dbReference>
<accession>A0A0D6PD39</accession>
<dbReference type="SMART" id="SM00382">
    <property type="entry name" value="AAA"/>
    <property type="match status" value="1"/>
</dbReference>
<dbReference type="PANTHER" id="PTHR43023:SF6">
    <property type="entry name" value="INTERMEMBRANE PHOSPHOLIPID TRANSPORT SYSTEM ATP-BINDING PROTEIN MLAF"/>
    <property type="match status" value="1"/>
</dbReference>
<evidence type="ECO:0000256" key="3">
    <source>
        <dbReference type="ARBA" id="ARBA00022840"/>
    </source>
</evidence>
<name>A0A0D6PD39_9PROT</name>
<dbReference type="GO" id="GO:0004553">
    <property type="term" value="F:hydrolase activity, hydrolyzing O-glycosyl compounds"/>
    <property type="evidence" value="ECO:0007669"/>
    <property type="project" value="InterPro"/>
</dbReference>
<dbReference type="InterPro" id="IPR003593">
    <property type="entry name" value="AAA+_ATPase"/>
</dbReference>
<dbReference type="InterPro" id="IPR027417">
    <property type="entry name" value="P-loop_NTPase"/>
</dbReference>
<dbReference type="InterPro" id="IPR017871">
    <property type="entry name" value="ABC_transporter-like_CS"/>
</dbReference>
<keyword evidence="6" id="KW-1185">Reference proteome</keyword>
<dbReference type="GO" id="GO:0005524">
    <property type="term" value="F:ATP binding"/>
    <property type="evidence" value="ECO:0007669"/>
    <property type="project" value="UniProtKB-KW"/>
</dbReference>
<dbReference type="GO" id="GO:0016887">
    <property type="term" value="F:ATP hydrolysis activity"/>
    <property type="evidence" value="ECO:0007669"/>
    <property type="project" value="InterPro"/>
</dbReference>
<dbReference type="GO" id="GO:0005975">
    <property type="term" value="P:carbohydrate metabolic process"/>
    <property type="evidence" value="ECO:0007669"/>
    <property type="project" value="InterPro"/>
</dbReference>
<proteinExistence type="predicted"/>
<evidence type="ECO:0000256" key="2">
    <source>
        <dbReference type="ARBA" id="ARBA00022741"/>
    </source>
</evidence>
<dbReference type="RefSeq" id="WP_048877576.1">
    <property type="nucleotide sequence ID" value="NZ_BANC01000017.1"/>
</dbReference>
<evidence type="ECO:0000313" key="5">
    <source>
        <dbReference type="EMBL" id="GAN79108.1"/>
    </source>
</evidence>
<dbReference type="PROSITE" id="PS01095">
    <property type="entry name" value="GH18_1"/>
    <property type="match status" value="1"/>
</dbReference>
<keyword evidence="2" id="KW-0547">Nucleotide-binding</keyword>
<dbReference type="OrthoDB" id="9802264at2"/>